<evidence type="ECO:0008006" key="3">
    <source>
        <dbReference type="Google" id="ProtNLM"/>
    </source>
</evidence>
<organism evidence="1 2">
    <name type="scientific">Stieleria magnilauensis</name>
    <dbReference type="NCBI Taxonomy" id="2527963"/>
    <lineage>
        <taxon>Bacteria</taxon>
        <taxon>Pseudomonadati</taxon>
        <taxon>Planctomycetota</taxon>
        <taxon>Planctomycetia</taxon>
        <taxon>Pirellulales</taxon>
        <taxon>Pirellulaceae</taxon>
        <taxon>Stieleria</taxon>
    </lineage>
</organism>
<evidence type="ECO:0000313" key="2">
    <source>
        <dbReference type="Proteomes" id="UP000318081"/>
    </source>
</evidence>
<name>A0ABX5XZ80_9BACT</name>
<reference evidence="1 2" key="1">
    <citation type="submission" date="2019-02" db="EMBL/GenBank/DDBJ databases">
        <title>Deep-cultivation of Planctomycetes and their phenomic and genomic characterization uncovers novel biology.</title>
        <authorList>
            <person name="Wiegand S."/>
            <person name="Jogler M."/>
            <person name="Boedeker C."/>
            <person name="Pinto D."/>
            <person name="Vollmers J."/>
            <person name="Rivas-Marin E."/>
            <person name="Kohn T."/>
            <person name="Peeters S.H."/>
            <person name="Heuer A."/>
            <person name="Rast P."/>
            <person name="Oberbeckmann S."/>
            <person name="Bunk B."/>
            <person name="Jeske O."/>
            <person name="Meyerdierks A."/>
            <person name="Storesund J.E."/>
            <person name="Kallscheuer N."/>
            <person name="Luecker S."/>
            <person name="Lage O.M."/>
            <person name="Pohl T."/>
            <person name="Merkel B.J."/>
            <person name="Hornburger P."/>
            <person name="Mueller R.-W."/>
            <person name="Bruemmer F."/>
            <person name="Labrenz M."/>
            <person name="Spormann A.M."/>
            <person name="Op den Camp H."/>
            <person name="Overmann J."/>
            <person name="Amann R."/>
            <person name="Jetten M.S.M."/>
            <person name="Mascher T."/>
            <person name="Medema M.H."/>
            <person name="Devos D.P."/>
            <person name="Kaster A.-K."/>
            <person name="Ovreas L."/>
            <person name="Rohde M."/>
            <person name="Galperin M.Y."/>
            <person name="Jogler C."/>
        </authorList>
    </citation>
    <scope>NUCLEOTIDE SEQUENCE [LARGE SCALE GENOMIC DNA]</scope>
    <source>
        <strain evidence="1 2">TBK1r</strain>
    </source>
</reference>
<evidence type="ECO:0000313" key="1">
    <source>
        <dbReference type="EMBL" id="QDV87343.1"/>
    </source>
</evidence>
<proteinExistence type="predicted"/>
<dbReference type="Proteomes" id="UP000318081">
    <property type="component" value="Chromosome"/>
</dbReference>
<protein>
    <recommendedName>
        <fullName evidence="3">Phage gp6-like head-tail connector protein</fullName>
    </recommendedName>
</protein>
<accession>A0ABX5XZ80</accession>
<gene>
    <name evidence="1" type="ORF">TBK1r_63730</name>
</gene>
<keyword evidence="2" id="KW-1185">Reference proteome</keyword>
<dbReference type="EMBL" id="CP036432">
    <property type="protein sequence ID" value="QDV87343.1"/>
    <property type="molecule type" value="Genomic_DNA"/>
</dbReference>
<dbReference type="RefSeq" id="WP_145218961.1">
    <property type="nucleotide sequence ID" value="NZ_CP036432.1"/>
</dbReference>
<sequence>MLSQDDRDELDFDKIGPVLESLVGSDRVTDAERRAIDLCARAAVDFMHAKHSVTMDAFYARNDIQQHAAKSKSDWLNRHQNAKAGEMAFIATKWYVTSYDPDGRLQLTEVADAWWPEGIDERR</sequence>